<dbReference type="GeneID" id="25901195"/>
<evidence type="ECO:0000313" key="2">
    <source>
        <dbReference type="EMBL" id="KNC87163.1"/>
    </source>
</evidence>
<dbReference type="EMBL" id="KQ241620">
    <property type="protein sequence ID" value="KNC87163.1"/>
    <property type="molecule type" value="Genomic_DNA"/>
</dbReference>
<feature type="compositionally biased region" description="Basic and acidic residues" evidence="1">
    <location>
        <begin position="46"/>
        <end position="62"/>
    </location>
</feature>
<organism evidence="2 3">
    <name type="scientific">Sphaeroforma arctica JP610</name>
    <dbReference type="NCBI Taxonomy" id="667725"/>
    <lineage>
        <taxon>Eukaryota</taxon>
        <taxon>Ichthyosporea</taxon>
        <taxon>Ichthyophonida</taxon>
        <taxon>Sphaeroforma</taxon>
    </lineage>
</organism>
<accession>A0A0L0GFV6</accession>
<proteinExistence type="predicted"/>
<sequence length="69" mass="7747">MLEHEALMFKVHVLVPVPVTSPRLDAEERRGLLHEFEELTTTVTELEEKSKSMADRDPKVIEAKGTSGS</sequence>
<protein>
    <submittedName>
        <fullName evidence="2">Uncharacterized protein</fullName>
    </submittedName>
</protein>
<keyword evidence="3" id="KW-1185">Reference proteome</keyword>
<reference evidence="2 3" key="1">
    <citation type="submission" date="2011-02" db="EMBL/GenBank/DDBJ databases">
        <title>The Genome Sequence of Sphaeroforma arctica JP610.</title>
        <authorList>
            <consortium name="The Broad Institute Genome Sequencing Platform"/>
            <person name="Russ C."/>
            <person name="Cuomo C."/>
            <person name="Young S.K."/>
            <person name="Zeng Q."/>
            <person name="Gargeya S."/>
            <person name="Alvarado L."/>
            <person name="Berlin A."/>
            <person name="Chapman S.B."/>
            <person name="Chen Z."/>
            <person name="Freedman E."/>
            <person name="Gellesch M."/>
            <person name="Goldberg J."/>
            <person name="Griggs A."/>
            <person name="Gujja S."/>
            <person name="Heilman E."/>
            <person name="Heiman D."/>
            <person name="Howarth C."/>
            <person name="Mehta T."/>
            <person name="Neiman D."/>
            <person name="Pearson M."/>
            <person name="Roberts A."/>
            <person name="Saif S."/>
            <person name="Shea T."/>
            <person name="Shenoy N."/>
            <person name="Sisk P."/>
            <person name="Stolte C."/>
            <person name="Sykes S."/>
            <person name="White J."/>
            <person name="Yandava C."/>
            <person name="Burger G."/>
            <person name="Gray M.W."/>
            <person name="Holland P.W.H."/>
            <person name="King N."/>
            <person name="Lang F.B.F."/>
            <person name="Roger A.J."/>
            <person name="Ruiz-Trillo I."/>
            <person name="Haas B."/>
            <person name="Nusbaum C."/>
            <person name="Birren B."/>
        </authorList>
    </citation>
    <scope>NUCLEOTIDE SEQUENCE [LARGE SCALE GENOMIC DNA]</scope>
    <source>
        <strain evidence="2 3">JP610</strain>
    </source>
</reference>
<feature type="region of interest" description="Disordered" evidence="1">
    <location>
        <begin position="44"/>
        <end position="69"/>
    </location>
</feature>
<gene>
    <name evidence="2" type="ORF">SARC_00691</name>
</gene>
<dbReference type="Proteomes" id="UP000054560">
    <property type="component" value="Unassembled WGS sequence"/>
</dbReference>
<evidence type="ECO:0000313" key="3">
    <source>
        <dbReference type="Proteomes" id="UP000054560"/>
    </source>
</evidence>
<dbReference type="AlphaFoldDB" id="A0A0L0GFV6"/>
<name>A0A0L0GFV6_9EUKA</name>
<dbReference type="RefSeq" id="XP_014161065.1">
    <property type="nucleotide sequence ID" value="XM_014305590.1"/>
</dbReference>
<evidence type="ECO:0000256" key="1">
    <source>
        <dbReference type="SAM" id="MobiDB-lite"/>
    </source>
</evidence>